<keyword evidence="1" id="KW-0175">Coiled coil</keyword>
<gene>
    <name evidence="2" type="ORF">AAAT34_07645</name>
</gene>
<evidence type="ECO:0000313" key="3">
    <source>
        <dbReference type="Proteomes" id="UP001487296"/>
    </source>
</evidence>
<evidence type="ECO:0000313" key="2">
    <source>
        <dbReference type="EMBL" id="MEQ2486927.1"/>
    </source>
</evidence>
<reference evidence="2 3" key="1">
    <citation type="submission" date="2024-04" db="EMBL/GenBank/DDBJ databases">
        <title>Human intestinal bacterial collection.</title>
        <authorList>
            <person name="Pauvert C."/>
            <person name="Hitch T.C.A."/>
            <person name="Clavel T."/>
        </authorList>
    </citation>
    <scope>NUCLEOTIDE SEQUENCE [LARGE SCALE GENOMIC DNA]</scope>
    <source>
        <strain evidence="2 3">CLA-AA-H145</strain>
    </source>
</reference>
<sequence length="98" mass="11529">MDANEKIIDTFATRVRQMILQYHDVVKENGELYAMVDERDAEIRRLQAEVRQLQNDYKSLKTARMLEVSDTDLDTAKRKVNKLIRDVDKCITLLSEQQ</sequence>
<protein>
    <submittedName>
        <fullName evidence="2">Uncharacterized protein</fullName>
    </submittedName>
</protein>
<organism evidence="2 3">
    <name type="scientific">Hallella faecis</name>
    <dbReference type="NCBI Taxonomy" id="2841596"/>
    <lineage>
        <taxon>Bacteria</taxon>
        <taxon>Pseudomonadati</taxon>
        <taxon>Bacteroidota</taxon>
        <taxon>Bacteroidia</taxon>
        <taxon>Bacteroidales</taxon>
        <taxon>Prevotellaceae</taxon>
        <taxon>Hallella</taxon>
    </lineage>
</organism>
<dbReference type="EMBL" id="JBBNFP010000027">
    <property type="protein sequence ID" value="MEQ2486927.1"/>
    <property type="molecule type" value="Genomic_DNA"/>
</dbReference>
<feature type="coiled-coil region" evidence="1">
    <location>
        <begin position="36"/>
        <end position="63"/>
    </location>
</feature>
<comment type="caution">
    <text evidence="2">The sequence shown here is derived from an EMBL/GenBank/DDBJ whole genome shotgun (WGS) entry which is preliminary data.</text>
</comment>
<name>A0ABV1FR93_9BACT</name>
<keyword evidence="3" id="KW-1185">Reference proteome</keyword>
<dbReference type="Proteomes" id="UP001487296">
    <property type="component" value="Unassembled WGS sequence"/>
</dbReference>
<proteinExistence type="predicted"/>
<dbReference type="RefSeq" id="WP_215760755.1">
    <property type="nucleotide sequence ID" value="NZ_JAHKBE010000069.1"/>
</dbReference>
<evidence type="ECO:0000256" key="1">
    <source>
        <dbReference type="SAM" id="Coils"/>
    </source>
</evidence>
<accession>A0ABV1FR93</accession>